<gene>
    <name evidence="2" type="ORF">GOMPHAMPRED_002323</name>
</gene>
<name>A0A8H3FDD9_9LECA</name>
<dbReference type="PROSITE" id="PS51762">
    <property type="entry name" value="GH16_2"/>
    <property type="match status" value="1"/>
</dbReference>
<evidence type="ECO:0000259" key="1">
    <source>
        <dbReference type="PROSITE" id="PS51762"/>
    </source>
</evidence>
<accession>A0A8H3FDD9</accession>
<evidence type="ECO:0000313" key="2">
    <source>
        <dbReference type="EMBL" id="CAF9921570.1"/>
    </source>
</evidence>
<dbReference type="EMBL" id="CAJPDQ010000017">
    <property type="protein sequence ID" value="CAF9921570.1"/>
    <property type="molecule type" value="Genomic_DNA"/>
</dbReference>
<dbReference type="Gene3D" id="2.60.120.200">
    <property type="match status" value="1"/>
</dbReference>
<dbReference type="PANTHER" id="PTHR37542">
    <property type="entry name" value="HELO DOMAIN-CONTAINING PROTEIN-RELATED"/>
    <property type="match status" value="1"/>
</dbReference>
<dbReference type="InterPro" id="IPR013320">
    <property type="entry name" value="ConA-like_dom_sf"/>
</dbReference>
<proteinExistence type="predicted"/>
<dbReference type="GO" id="GO:0005975">
    <property type="term" value="P:carbohydrate metabolic process"/>
    <property type="evidence" value="ECO:0007669"/>
    <property type="project" value="InterPro"/>
</dbReference>
<dbReference type="Pfam" id="PF00722">
    <property type="entry name" value="Glyco_hydro_16"/>
    <property type="match status" value="1"/>
</dbReference>
<evidence type="ECO:0000313" key="3">
    <source>
        <dbReference type="Proteomes" id="UP000664169"/>
    </source>
</evidence>
<dbReference type="SUPFAM" id="SSF49899">
    <property type="entry name" value="Concanavalin A-like lectins/glucanases"/>
    <property type="match status" value="1"/>
</dbReference>
<comment type="caution">
    <text evidence="2">The sequence shown here is derived from an EMBL/GenBank/DDBJ whole genome shotgun (WGS) entry which is preliminary data.</text>
</comment>
<dbReference type="InterPro" id="IPR000757">
    <property type="entry name" value="Beta-glucanase-like"/>
</dbReference>
<dbReference type="InterPro" id="IPR029498">
    <property type="entry name" value="HeLo_dom"/>
</dbReference>
<sequence>MSAQSSCNPLNSTCPSIPALGKAVFYDFTKVISTVFIASDNLDPITNSSGTCVSVTSKQPVLSLVTQWYMMFGHIKVVMVPAPGQGVATSLGLESLDLDAIYLDWVGLKLSTVQTDYIGKGNTLIPDRHLDIQIPTNDTFATYELEWTAEKLDWIVNGNTVRSLSPATADFNHYPQTPMHLVISGCAVDDTYTAGDITWAGGIVDWSKSPFYMVIKSIEATDYSTGNSYSYSDKSGNWQSIRSDGGMINGNADVLSNTSTTSTGKVAPSATTSNTGVNMDPATVGGIAIGTVSLIFDVFDNSVKFFRFLSSMVEMPKDCERLRLMLTIEYNRFLAWGKAIGLLDIQQGMTVADNLGTNAVELCGIIARIGWLLGEFRDMNARWKNEMIAVQAYETADTKVSTSLSFGNPSTLEVQYNSTGKDRKQIRRSERVVQWMSRKAGDAKEIITNPGRIRWVMVDKEAFSALLQDLHDLNERLHQLADDKRWNQINEITADTYRYLVLTRNDISELRDMLGAIVTLVQQRNLATSAKQPPERVELELELDLCRLLRLKQINQSANDLVAKLENGASIDVEDSLQGLITVPGFNSSILEGFTYANADEELHAPRLNRVRGRLKTEDKEMEAWIEWRDSTDARQLMQDSVAKVRVITLAEMLHSAKPKDLLAPSCLGYIDDTMENARYGWIFAMPNGSSETTSVRELHSILGQAQYRPSLTTRITLAWKLAASLQYLHTADWLHKGVHSGNVVFTFENELFDATNPILVGFEYSRPQTGRTTGRSTEAKWDIYRWPGVQNDLPRAKGYHKAYDIYSLGLLFLEIAYWKPLNQILRLKNWPQRSRQDSRIRGWLLETDDSPPFDLNPITELRDIVGDKYWNVVKQCVSIFGMDELQLQQNSGQSGHTDKDADLHNAFNQLVVQQLKNVSV</sequence>
<dbReference type="SUPFAM" id="SSF56112">
    <property type="entry name" value="Protein kinase-like (PK-like)"/>
    <property type="match status" value="1"/>
</dbReference>
<dbReference type="PANTHER" id="PTHR37542:SF1">
    <property type="entry name" value="PRION-INHIBITION AND PROPAGATION HELO DOMAIN-CONTAINING PROTEIN"/>
    <property type="match status" value="1"/>
</dbReference>
<reference evidence="2" key="1">
    <citation type="submission" date="2021-03" db="EMBL/GenBank/DDBJ databases">
        <authorList>
            <person name="Tagirdzhanova G."/>
        </authorList>
    </citation>
    <scope>NUCLEOTIDE SEQUENCE</scope>
</reference>
<dbReference type="OrthoDB" id="1911848at2759"/>
<dbReference type="Proteomes" id="UP000664169">
    <property type="component" value="Unassembled WGS sequence"/>
</dbReference>
<protein>
    <recommendedName>
        <fullName evidence="1">GH16 domain-containing protein</fullName>
    </recommendedName>
</protein>
<dbReference type="InterPro" id="IPR011009">
    <property type="entry name" value="Kinase-like_dom_sf"/>
</dbReference>
<dbReference type="InterPro" id="IPR038305">
    <property type="entry name" value="HeLo_sf"/>
</dbReference>
<dbReference type="Pfam" id="PF14479">
    <property type="entry name" value="HeLo"/>
    <property type="match status" value="1"/>
</dbReference>
<dbReference type="GO" id="GO:0004553">
    <property type="term" value="F:hydrolase activity, hydrolyzing O-glycosyl compounds"/>
    <property type="evidence" value="ECO:0007669"/>
    <property type="project" value="InterPro"/>
</dbReference>
<dbReference type="AlphaFoldDB" id="A0A8H3FDD9"/>
<dbReference type="Gene3D" id="1.10.510.10">
    <property type="entry name" value="Transferase(Phosphotransferase) domain 1"/>
    <property type="match status" value="1"/>
</dbReference>
<feature type="domain" description="GH16" evidence="1">
    <location>
        <begin position="10"/>
        <end position="215"/>
    </location>
</feature>
<dbReference type="Gene3D" id="1.20.120.1020">
    <property type="entry name" value="Prion-inhibition and propagation, HeLo domain"/>
    <property type="match status" value="1"/>
</dbReference>
<keyword evidence="3" id="KW-1185">Reference proteome</keyword>
<organism evidence="2 3">
    <name type="scientific">Gomphillus americanus</name>
    <dbReference type="NCBI Taxonomy" id="1940652"/>
    <lineage>
        <taxon>Eukaryota</taxon>
        <taxon>Fungi</taxon>
        <taxon>Dikarya</taxon>
        <taxon>Ascomycota</taxon>
        <taxon>Pezizomycotina</taxon>
        <taxon>Lecanoromycetes</taxon>
        <taxon>OSLEUM clade</taxon>
        <taxon>Ostropomycetidae</taxon>
        <taxon>Ostropales</taxon>
        <taxon>Graphidaceae</taxon>
        <taxon>Gomphilloideae</taxon>
        <taxon>Gomphillus</taxon>
    </lineage>
</organism>